<dbReference type="InterPro" id="IPR036770">
    <property type="entry name" value="Ankyrin_rpt-contain_sf"/>
</dbReference>
<dbReference type="EMBL" id="JBCNJP010000014">
    <property type="protein sequence ID" value="KAK9068987.1"/>
    <property type="molecule type" value="Genomic_DNA"/>
</dbReference>
<accession>A0AAP0DAK9</accession>
<dbReference type="SUPFAM" id="SSF48403">
    <property type="entry name" value="Ankyrin repeat"/>
    <property type="match status" value="1"/>
</dbReference>
<dbReference type="Proteomes" id="UP001408789">
    <property type="component" value="Unassembled WGS sequence"/>
</dbReference>
<keyword evidence="2" id="KW-0812">Transmembrane</keyword>
<dbReference type="Pfam" id="PF14244">
    <property type="entry name" value="Retrotran_gag_3"/>
    <property type="match status" value="1"/>
</dbReference>
<feature type="region of interest" description="Disordered" evidence="1">
    <location>
        <begin position="138"/>
        <end position="179"/>
    </location>
</feature>
<dbReference type="GO" id="GO:0016020">
    <property type="term" value="C:membrane"/>
    <property type="evidence" value="ECO:0007669"/>
    <property type="project" value="TreeGrafter"/>
</dbReference>
<keyword evidence="2" id="KW-0472">Membrane</keyword>
<keyword evidence="6" id="KW-1185">Reference proteome</keyword>
<evidence type="ECO:0000259" key="4">
    <source>
        <dbReference type="Pfam" id="PF14244"/>
    </source>
</evidence>
<evidence type="ECO:0000313" key="6">
    <source>
        <dbReference type="Proteomes" id="UP001408789"/>
    </source>
</evidence>
<dbReference type="Gene3D" id="1.25.40.20">
    <property type="entry name" value="Ankyrin repeat-containing domain"/>
    <property type="match status" value="1"/>
</dbReference>
<evidence type="ECO:0000256" key="2">
    <source>
        <dbReference type="SAM" id="Phobius"/>
    </source>
</evidence>
<feature type="compositionally biased region" description="Pro residues" evidence="1">
    <location>
        <begin position="138"/>
        <end position="169"/>
    </location>
</feature>
<dbReference type="InterPro" id="IPR026961">
    <property type="entry name" value="PGG_dom"/>
</dbReference>
<evidence type="ECO:0000259" key="3">
    <source>
        <dbReference type="Pfam" id="PF13962"/>
    </source>
</evidence>
<sequence>MFINKMDLSSTSSSIAINEGSQQYPYPSHVNAASFLSIKLSGTRNYVRWVEQMFCLVDAHDMVGFINGKLRKPLISNGSITKEALGAFEAKYREWKRSDALVKGWIFGSLSEDVMGTVVGFETANQVWSTLKTNYTPPLPAPDVPQPARTPPLPAPDVPQPARTPPLPAPNVSQSVSTPLLPLPDATTINTAKKELGEYLQLIRAIREGDWEKAEIFFNEDKDALTDKLLAAGHRALHMAIGSPQSNRVLDKLLEQINPDSLPTLVTNALKNALHYAASLDNSLAAKKLVEKNPNLLFIVDKDKSLPIEIAINNSHKTTFLYLLKMCKQHIGLSQKEGYNNPFEGEHGVSLLTGTILAGFMDVAYDLLKEYPILARTKVKSVMAPLLSIAKKWNAYPSAQRYNFYQKFVYSQISIDNPLHHAYKIEDIETQATYRASPVTKCTKNSYVYSVFQKIIVKLWKVAILYVPHIKRLHEDKVKHHTTLMVLKFICEEVSKLKSDHYTHYAQALLVAVKNNTSEVMEQITRTFSQSIWVIDTKGYRIAQLSIINRSENIYNFFVHEVTIEKHFHNVLRDSDDNNLLHLAAQLAPTHKLNTVTGAALRMQRELQWFQEVGKLMRPKDTEAVNKKQETPLMVFRKEHKDLRQEGEEWMKKTAESYTITAALIITIVFAAAITVPGGNNGDTGSPIYETKPSFIVFAVSDAISLFTSTTSLLLFLSILTARFEEEDFLYKLPKRLILGLVMLFMSVTSMMIAFSATLYIMFGLNKSWVLIPIASLTGLPIVSFVTLQLPLLVDLIASTYGPGIFAKGSELRITT</sequence>
<gene>
    <name evidence="5" type="ORF">SSX86_013103</name>
</gene>
<name>A0AAP0DAK9_9ASTR</name>
<evidence type="ECO:0000313" key="5">
    <source>
        <dbReference type="EMBL" id="KAK9068987.1"/>
    </source>
</evidence>
<dbReference type="AlphaFoldDB" id="A0AAP0DAK9"/>
<organism evidence="5 6">
    <name type="scientific">Deinandra increscens subsp. villosa</name>
    <dbReference type="NCBI Taxonomy" id="3103831"/>
    <lineage>
        <taxon>Eukaryota</taxon>
        <taxon>Viridiplantae</taxon>
        <taxon>Streptophyta</taxon>
        <taxon>Embryophyta</taxon>
        <taxon>Tracheophyta</taxon>
        <taxon>Spermatophyta</taxon>
        <taxon>Magnoliopsida</taxon>
        <taxon>eudicotyledons</taxon>
        <taxon>Gunneridae</taxon>
        <taxon>Pentapetalae</taxon>
        <taxon>asterids</taxon>
        <taxon>campanulids</taxon>
        <taxon>Asterales</taxon>
        <taxon>Asteraceae</taxon>
        <taxon>Asteroideae</taxon>
        <taxon>Heliantheae alliance</taxon>
        <taxon>Madieae</taxon>
        <taxon>Madiinae</taxon>
        <taxon>Deinandra</taxon>
    </lineage>
</organism>
<reference evidence="5 6" key="1">
    <citation type="submission" date="2024-04" db="EMBL/GenBank/DDBJ databases">
        <title>The reference genome of an endangered Asteraceae, Deinandra increscens subsp. villosa, native to the Central Coast of California.</title>
        <authorList>
            <person name="Guilliams M."/>
            <person name="Hasenstab-Lehman K."/>
            <person name="Meyer R."/>
            <person name="Mcevoy S."/>
        </authorList>
    </citation>
    <scope>NUCLEOTIDE SEQUENCE [LARGE SCALE GENOMIC DNA]</scope>
    <source>
        <tissue evidence="5">Leaf</tissue>
    </source>
</reference>
<feature type="transmembrane region" description="Helical" evidence="2">
    <location>
        <begin position="696"/>
        <end position="717"/>
    </location>
</feature>
<dbReference type="PANTHER" id="PTHR24177">
    <property type="entry name" value="CASKIN"/>
    <property type="match status" value="1"/>
</dbReference>
<comment type="caution">
    <text evidence="5">The sequence shown here is derived from an EMBL/GenBank/DDBJ whole genome shotgun (WGS) entry which is preliminary data.</text>
</comment>
<keyword evidence="2" id="KW-1133">Transmembrane helix</keyword>
<feature type="domain" description="Retrotransposon Copia-like N-terminal" evidence="4">
    <location>
        <begin position="34"/>
        <end position="73"/>
    </location>
</feature>
<protein>
    <recommendedName>
        <fullName evidence="7">PGG domain-containing protein</fullName>
    </recommendedName>
</protein>
<evidence type="ECO:0008006" key="7">
    <source>
        <dbReference type="Google" id="ProtNLM"/>
    </source>
</evidence>
<proteinExistence type="predicted"/>
<dbReference type="Pfam" id="PF13962">
    <property type="entry name" value="PGG"/>
    <property type="match status" value="1"/>
</dbReference>
<evidence type="ECO:0000256" key="1">
    <source>
        <dbReference type="SAM" id="MobiDB-lite"/>
    </source>
</evidence>
<feature type="transmembrane region" description="Helical" evidence="2">
    <location>
        <begin position="769"/>
        <end position="788"/>
    </location>
</feature>
<feature type="domain" description="PGG" evidence="3">
    <location>
        <begin position="648"/>
        <end position="761"/>
    </location>
</feature>
<feature type="transmembrane region" description="Helical" evidence="2">
    <location>
        <begin position="658"/>
        <end position="676"/>
    </location>
</feature>
<dbReference type="InterPro" id="IPR029472">
    <property type="entry name" value="Copia-like_N"/>
</dbReference>
<dbReference type="PANTHER" id="PTHR24177:SF467">
    <property type="entry name" value="PGG DOMAIN, RETROTRANSPOSON COPIA-LIKE PROTEIN"/>
    <property type="match status" value="1"/>
</dbReference>
<feature type="transmembrane region" description="Helical" evidence="2">
    <location>
        <begin position="737"/>
        <end position="763"/>
    </location>
</feature>